<gene>
    <name evidence="1" type="ORF">Q0590_04635</name>
</gene>
<protein>
    <submittedName>
        <fullName evidence="1">Uncharacterized protein</fullName>
    </submittedName>
</protein>
<proteinExistence type="predicted"/>
<evidence type="ECO:0000313" key="2">
    <source>
        <dbReference type="Proteomes" id="UP001168528"/>
    </source>
</evidence>
<dbReference type="RefSeq" id="WP_302036329.1">
    <property type="nucleotide sequence ID" value="NZ_JAUKPO010000002.1"/>
</dbReference>
<organism evidence="1 2">
    <name type="scientific">Rhodocytophaga aerolata</name>
    <dbReference type="NCBI Taxonomy" id="455078"/>
    <lineage>
        <taxon>Bacteria</taxon>
        <taxon>Pseudomonadati</taxon>
        <taxon>Bacteroidota</taxon>
        <taxon>Cytophagia</taxon>
        <taxon>Cytophagales</taxon>
        <taxon>Rhodocytophagaceae</taxon>
        <taxon>Rhodocytophaga</taxon>
    </lineage>
</organism>
<comment type="caution">
    <text evidence="1">The sequence shown here is derived from an EMBL/GenBank/DDBJ whole genome shotgun (WGS) entry which is preliminary data.</text>
</comment>
<dbReference type="Proteomes" id="UP001168528">
    <property type="component" value="Unassembled WGS sequence"/>
</dbReference>
<evidence type="ECO:0000313" key="1">
    <source>
        <dbReference type="EMBL" id="MDO1445524.1"/>
    </source>
</evidence>
<name>A0ABT8R2E1_9BACT</name>
<reference evidence="1" key="1">
    <citation type="submission" date="2023-07" db="EMBL/GenBank/DDBJ databases">
        <title>The genome sequence of Rhodocytophaga aerolata KACC 12507.</title>
        <authorList>
            <person name="Zhang X."/>
        </authorList>
    </citation>
    <scope>NUCLEOTIDE SEQUENCE</scope>
    <source>
        <strain evidence="1">KACC 12507</strain>
    </source>
</reference>
<dbReference type="EMBL" id="JAUKPO010000002">
    <property type="protein sequence ID" value="MDO1445524.1"/>
    <property type="molecule type" value="Genomic_DNA"/>
</dbReference>
<accession>A0ABT8R2E1</accession>
<keyword evidence="2" id="KW-1185">Reference proteome</keyword>
<sequence length="102" mass="11833">MNTKEKIRTSQYLFSVFSAAYTKTHTLPEQTLINPSEEKIPRNGYFFFGFSVSSLQMNNNGYMVCMNTSLNSESIFFRQAIIFYRDYQSPFLPFGSKSKGHK</sequence>